<dbReference type="PANTHER" id="PTHR32089">
    <property type="entry name" value="METHYL-ACCEPTING CHEMOTAXIS PROTEIN MCPB"/>
    <property type="match status" value="1"/>
</dbReference>
<dbReference type="EMBL" id="CDNC01000046">
    <property type="protein sequence ID" value="CEM62893.1"/>
    <property type="molecule type" value="Genomic_DNA"/>
</dbReference>
<protein>
    <submittedName>
        <fullName evidence="13">HAMP domain protein</fullName>
    </submittedName>
    <submittedName>
        <fullName evidence="14">Methyl-accepting chemotaxis protein</fullName>
    </submittedName>
</protein>
<keyword evidence="3" id="KW-0145">Chemotaxis</keyword>
<dbReference type="EMBL" id="CP042817">
    <property type="protein sequence ID" value="QEJ98437.1"/>
    <property type="molecule type" value="Genomic_DNA"/>
</dbReference>
<feature type="transmembrane region" description="Helical" evidence="10">
    <location>
        <begin position="292"/>
        <end position="316"/>
    </location>
</feature>
<evidence type="ECO:0000256" key="8">
    <source>
        <dbReference type="ARBA" id="ARBA00029447"/>
    </source>
</evidence>
<dbReference type="SMART" id="SM00304">
    <property type="entry name" value="HAMP"/>
    <property type="match status" value="1"/>
</dbReference>
<keyword evidence="5 10" id="KW-1133">Transmembrane helix</keyword>
<evidence type="ECO:0000256" key="6">
    <source>
        <dbReference type="ARBA" id="ARBA00023136"/>
    </source>
</evidence>
<feature type="domain" description="HAMP" evidence="12">
    <location>
        <begin position="316"/>
        <end position="370"/>
    </location>
</feature>
<evidence type="ECO:0000256" key="10">
    <source>
        <dbReference type="SAM" id="Phobius"/>
    </source>
</evidence>
<dbReference type="Gene3D" id="6.10.340.10">
    <property type="match status" value="1"/>
</dbReference>
<proteinExistence type="inferred from homology"/>
<dbReference type="PROSITE" id="PS50111">
    <property type="entry name" value="CHEMOTAXIS_TRANSDUC_2"/>
    <property type="match status" value="1"/>
</dbReference>
<evidence type="ECO:0000256" key="1">
    <source>
        <dbReference type="ARBA" id="ARBA00004651"/>
    </source>
</evidence>
<accession>A0A0B7GWJ1</accession>
<sequence>MGRAEKRKHSITIKLVFYFGIVLLFSIALISAVFLLTSYKALTDNVTERLTLQAYNLSEIVNVNLQSLYRQLETIARNETVRDPNFNVSEKAHSLRYEAVKNTKNFITKLFILDTSGKGFQTDGTAVNHSGKIGVTTVLNGGMFISQPEPSAAGGFVSMYYYIPVYNVSQKIINILVAEINAAMLSRDIKNASIGKTGEAFIVGTDGTIIAGKDEQIVKEKLNVLEKAKQDNAYKDFDRFIQQALQYYGYNYDTYDFAGKKISGAFSKISTTGWTLVICAPTEEFMGGVHKFMISVCVVIIITIVCAGFVILVIAYQIAKPLQKTAMALKNISQGEGDLTISLPVRGNDEISDIALYFNETIKKIRNSIATVTYNIDKMEAIGSELTEHASKTELAAKKIEESIGNVKNDVLSQTTGITEVASVMEQSVRTVEQLNKHIATQAASVEQSSASIEQMVTNIRAVTDILEENTETVESLNESTDIGHTSLMHSVEITKMIIERSDGLLEASTIIQNIASQTNLLAMNAAIEAAHAGNEGKGFAVVAAEIRKLAEEAARQSKSITMVLKELKAMIGELGKSSDTVQSVFSDIYQFAETVKTQEDVIMKTMQMQSAGGMEILRAIKSINTATTEVEHGATEMLTGSKETSTEMQKLASIAAMITENMNTMNTDTIKINSAIIGIAEISRKTHQSIESLAEEVKKFKI</sequence>
<evidence type="ECO:0000313" key="15">
    <source>
        <dbReference type="Proteomes" id="UP000042527"/>
    </source>
</evidence>
<gene>
    <name evidence="14" type="ORF">FUT82_10815</name>
    <name evidence="13" type="ORF">TPHV1_500001</name>
</gene>
<dbReference type="AlphaFoldDB" id="A0A0B7GWJ1"/>
<comment type="subcellular location">
    <subcellularLocation>
        <location evidence="1">Cell membrane</location>
        <topology evidence="1">Multi-pass membrane protein</topology>
    </subcellularLocation>
</comment>
<keyword evidence="7 9" id="KW-0807">Transducer</keyword>
<evidence type="ECO:0000256" key="9">
    <source>
        <dbReference type="PROSITE-ProRule" id="PRU00284"/>
    </source>
</evidence>
<dbReference type="CDD" id="cd12912">
    <property type="entry name" value="PDC2_MCP_like"/>
    <property type="match status" value="1"/>
</dbReference>
<evidence type="ECO:0000313" key="16">
    <source>
        <dbReference type="Proteomes" id="UP000323594"/>
    </source>
</evidence>
<dbReference type="RefSeq" id="WP_002701171.1">
    <property type="nucleotide sequence ID" value="NZ_CDNC01000046.1"/>
</dbReference>
<name>A0A0B7GWJ1_TREPH</name>
<evidence type="ECO:0000256" key="4">
    <source>
        <dbReference type="ARBA" id="ARBA00022692"/>
    </source>
</evidence>
<keyword evidence="15" id="KW-1185">Reference proteome</keyword>
<dbReference type="PROSITE" id="PS50885">
    <property type="entry name" value="HAMP"/>
    <property type="match status" value="1"/>
</dbReference>
<feature type="domain" description="Methyl-accepting transducer" evidence="11">
    <location>
        <begin position="417"/>
        <end position="639"/>
    </location>
</feature>
<evidence type="ECO:0000313" key="13">
    <source>
        <dbReference type="EMBL" id="CEM62893.1"/>
    </source>
</evidence>
<dbReference type="GO" id="GO:0005886">
    <property type="term" value="C:plasma membrane"/>
    <property type="evidence" value="ECO:0007669"/>
    <property type="project" value="UniProtKB-SubCell"/>
</dbReference>
<evidence type="ECO:0000256" key="3">
    <source>
        <dbReference type="ARBA" id="ARBA00022500"/>
    </source>
</evidence>
<reference evidence="13" key="1">
    <citation type="submission" date="2015-01" db="EMBL/GenBank/DDBJ databases">
        <authorList>
            <person name="Xiang T."/>
            <person name="Song Y."/>
            <person name="Huang L."/>
            <person name="Wang B."/>
            <person name="Wu P."/>
        </authorList>
    </citation>
    <scope>NUCLEOTIDE SEQUENCE [LARGE SCALE GENOMIC DNA]</scope>
    <source>
        <strain evidence="13">V1</strain>
    </source>
</reference>
<comment type="similarity">
    <text evidence="8">Belongs to the methyl-accepting chemotaxis (MCP) protein family.</text>
</comment>
<evidence type="ECO:0000259" key="12">
    <source>
        <dbReference type="PROSITE" id="PS50885"/>
    </source>
</evidence>
<dbReference type="Gene3D" id="3.30.450.20">
    <property type="entry name" value="PAS domain"/>
    <property type="match status" value="1"/>
</dbReference>
<dbReference type="InterPro" id="IPR004089">
    <property type="entry name" value="MCPsignal_dom"/>
</dbReference>
<dbReference type="InterPro" id="IPR033479">
    <property type="entry name" value="dCache_1"/>
</dbReference>
<dbReference type="Pfam" id="PF00015">
    <property type="entry name" value="MCPsignal"/>
    <property type="match status" value="1"/>
</dbReference>
<dbReference type="InterPro" id="IPR003660">
    <property type="entry name" value="HAMP_dom"/>
</dbReference>
<dbReference type="OrthoDB" id="9814363at2"/>
<evidence type="ECO:0000256" key="7">
    <source>
        <dbReference type="ARBA" id="ARBA00023224"/>
    </source>
</evidence>
<dbReference type="Proteomes" id="UP000042527">
    <property type="component" value="Unassembled WGS sequence"/>
</dbReference>
<dbReference type="GO" id="GO:0007165">
    <property type="term" value="P:signal transduction"/>
    <property type="evidence" value="ECO:0007669"/>
    <property type="project" value="UniProtKB-KW"/>
</dbReference>
<dbReference type="CDD" id="cd06225">
    <property type="entry name" value="HAMP"/>
    <property type="match status" value="1"/>
</dbReference>
<reference evidence="14 16" key="3">
    <citation type="submission" date="2019-08" db="EMBL/GenBank/DDBJ databases">
        <authorList>
            <person name="Kuhnert P."/>
        </authorList>
    </citation>
    <scope>NUCLEOTIDE SEQUENCE [LARGE SCALE GENOMIC DNA]</scope>
    <source>
        <strain evidence="14 16">B36.5</strain>
    </source>
</reference>
<keyword evidence="2" id="KW-1003">Cell membrane</keyword>
<evidence type="ECO:0000256" key="2">
    <source>
        <dbReference type="ARBA" id="ARBA00022475"/>
    </source>
</evidence>
<dbReference type="Proteomes" id="UP000323594">
    <property type="component" value="Chromosome"/>
</dbReference>
<dbReference type="GO" id="GO:0006935">
    <property type="term" value="P:chemotaxis"/>
    <property type="evidence" value="ECO:0007669"/>
    <property type="project" value="UniProtKB-KW"/>
</dbReference>
<reference evidence="15" key="2">
    <citation type="submission" date="2015-01" db="EMBL/GenBank/DDBJ databases">
        <authorList>
            <person name="Manzoor Shahid"/>
            <person name="Zubair Saima"/>
        </authorList>
    </citation>
    <scope>NUCLEOTIDE SEQUENCE [LARGE SCALE GENOMIC DNA]</scope>
    <source>
        <strain evidence="15">V1</strain>
    </source>
</reference>
<dbReference type="SUPFAM" id="SSF58104">
    <property type="entry name" value="Methyl-accepting chemotaxis protein (MCP) signaling domain"/>
    <property type="match status" value="1"/>
</dbReference>
<dbReference type="SMART" id="SM00283">
    <property type="entry name" value="MA"/>
    <property type="match status" value="1"/>
</dbReference>
<keyword evidence="6 10" id="KW-0472">Membrane</keyword>
<feature type="transmembrane region" description="Helical" evidence="10">
    <location>
        <begin position="15"/>
        <end position="36"/>
    </location>
</feature>
<organism evidence="13 15">
    <name type="scientific">Treponema phagedenis</name>
    <dbReference type="NCBI Taxonomy" id="162"/>
    <lineage>
        <taxon>Bacteria</taxon>
        <taxon>Pseudomonadati</taxon>
        <taxon>Spirochaetota</taxon>
        <taxon>Spirochaetia</taxon>
        <taxon>Spirochaetales</taxon>
        <taxon>Treponemataceae</taxon>
        <taxon>Treponema</taxon>
    </lineage>
</organism>
<keyword evidence="4 10" id="KW-0812">Transmembrane</keyword>
<evidence type="ECO:0000313" key="14">
    <source>
        <dbReference type="EMBL" id="QEJ98437.1"/>
    </source>
</evidence>
<dbReference type="Pfam" id="PF00672">
    <property type="entry name" value="HAMP"/>
    <property type="match status" value="1"/>
</dbReference>
<evidence type="ECO:0000256" key="5">
    <source>
        <dbReference type="ARBA" id="ARBA00022989"/>
    </source>
</evidence>
<evidence type="ECO:0000259" key="11">
    <source>
        <dbReference type="PROSITE" id="PS50111"/>
    </source>
</evidence>
<dbReference type="Gene3D" id="1.10.287.950">
    <property type="entry name" value="Methyl-accepting chemotaxis protein"/>
    <property type="match status" value="1"/>
</dbReference>
<dbReference type="Pfam" id="PF02743">
    <property type="entry name" value="dCache_1"/>
    <property type="match status" value="1"/>
</dbReference>
<dbReference type="PANTHER" id="PTHR32089:SF112">
    <property type="entry name" value="LYSOZYME-LIKE PROTEIN-RELATED"/>
    <property type="match status" value="1"/>
</dbReference>